<protein>
    <submittedName>
        <fullName evidence="4">Hemolysin activation/secretion protein</fullName>
    </submittedName>
</protein>
<dbReference type="Pfam" id="PF07244">
    <property type="entry name" value="POTRA"/>
    <property type="match status" value="1"/>
</dbReference>
<dbReference type="RefSeq" id="WP_092961432.1">
    <property type="nucleotide sequence ID" value="NZ_FOSQ01000007.1"/>
</dbReference>
<dbReference type="PANTHER" id="PTHR34597:SF6">
    <property type="entry name" value="BLR6126 PROTEIN"/>
    <property type="match status" value="1"/>
</dbReference>
<sequence length="576" mass="60765">MTRPRHALLPIALGTMLAGGPAPAQVPPPLPGIIERVAPPEAPALGPALLPPEPQATTGPGAARRLPIGRIAITGNSALPASLLRPMLEGQEATLAEVEAARLAILGTYRAAGFAYVAVAASASRGADDRIDLRFTVTEGFIADIALDGAGIGPAEQQVRRFLAPLVGQRPLPHGALERALLLAGDIPGMEARGLLRPMQGDPGALQLVVRLTRRPLTGFASLDNRGYSLTGAWQGLLVGQVNSLTRFGERTELALLRTDANGQGFAQLSQEWFIGGSGLKLRAFAGAGRAAPGSALAALGYLGETRVAGIGLSHPLIRSRPRNLMLTAQVDAFDSEVQTRPFPDAARQTASRDSVRALRLGVEAQAQDAWLAFLPAVATSTATLRLHRGLEALGASDGSGGGTARAGSDFGFTRLIAEASRLQPLLVPAEGWLLSAYGIAAAQWTDDWLPPAEKFYLGGNRLGRGFHAGQLSGDRAIAGTAELQLATEFDLRWPNGGTRLGTQFYLFRDEARAADNGSDIAARHLASWGGGIRLQFDERAQIDVEAVRRLTRTPEGAGVRVLEADGVYLRLLLRY</sequence>
<dbReference type="GO" id="GO:0046819">
    <property type="term" value="P:protein secretion by the type V secretion system"/>
    <property type="evidence" value="ECO:0007669"/>
    <property type="project" value="TreeGrafter"/>
</dbReference>
<reference evidence="4 5" key="1">
    <citation type="submission" date="2016-10" db="EMBL/GenBank/DDBJ databases">
        <authorList>
            <person name="de Groot N.N."/>
        </authorList>
    </citation>
    <scope>NUCLEOTIDE SEQUENCE [LARGE SCALE GENOMIC DNA]</scope>
    <source>
        <strain evidence="4 5">DSM 19981</strain>
    </source>
</reference>
<dbReference type="EMBL" id="FOSQ01000007">
    <property type="protein sequence ID" value="SFK80383.1"/>
    <property type="molecule type" value="Genomic_DNA"/>
</dbReference>
<accession>A0A1I4CI14</accession>
<organism evidence="4 5">
    <name type="scientific">Falsiroseomonas stagni DSM 19981</name>
    <dbReference type="NCBI Taxonomy" id="1123062"/>
    <lineage>
        <taxon>Bacteria</taxon>
        <taxon>Pseudomonadati</taxon>
        <taxon>Pseudomonadota</taxon>
        <taxon>Alphaproteobacteria</taxon>
        <taxon>Acetobacterales</taxon>
        <taxon>Roseomonadaceae</taxon>
        <taxon>Falsiroseomonas</taxon>
    </lineage>
</organism>
<dbReference type="GO" id="GO:0019867">
    <property type="term" value="C:outer membrane"/>
    <property type="evidence" value="ECO:0007669"/>
    <property type="project" value="InterPro"/>
</dbReference>
<evidence type="ECO:0000259" key="2">
    <source>
        <dbReference type="Pfam" id="PF03865"/>
    </source>
</evidence>
<feature type="chain" id="PRO_5011773542" evidence="1">
    <location>
        <begin position="25"/>
        <end position="576"/>
    </location>
</feature>
<dbReference type="Pfam" id="PF03865">
    <property type="entry name" value="ShlB"/>
    <property type="match status" value="1"/>
</dbReference>
<keyword evidence="5" id="KW-1185">Reference proteome</keyword>
<keyword evidence="1" id="KW-0732">Signal</keyword>
<evidence type="ECO:0000313" key="5">
    <source>
        <dbReference type="Proteomes" id="UP000199473"/>
    </source>
</evidence>
<feature type="domain" description="Haemolysin activator HlyB C-terminal" evidence="2">
    <location>
        <begin position="213"/>
        <end position="535"/>
    </location>
</feature>
<name>A0A1I4CI14_9PROT</name>
<feature type="domain" description="POTRA" evidence="3">
    <location>
        <begin position="68"/>
        <end position="140"/>
    </location>
</feature>
<feature type="signal peptide" evidence="1">
    <location>
        <begin position="1"/>
        <end position="24"/>
    </location>
</feature>
<dbReference type="AlphaFoldDB" id="A0A1I4CI14"/>
<dbReference type="PANTHER" id="PTHR34597">
    <property type="entry name" value="SLR1661 PROTEIN"/>
    <property type="match status" value="1"/>
</dbReference>
<dbReference type="InterPro" id="IPR051544">
    <property type="entry name" value="TPS_OM_transporter"/>
</dbReference>
<evidence type="ECO:0000256" key="1">
    <source>
        <dbReference type="SAM" id="SignalP"/>
    </source>
</evidence>
<dbReference type="GO" id="GO:0098046">
    <property type="term" value="C:type V protein secretion system complex"/>
    <property type="evidence" value="ECO:0007669"/>
    <property type="project" value="TreeGrafter"/>
</dbReference>
<gene>
    <name evidence="4" type="ORF">SAMN02745775_107253</name>
</gene>
<evidence type="ECO:0000259" key="3">
    <source>
        <dbReference type="Pfam" id="PF07244"/>
    </source>
</evidence>
<dbReference type="OrthoDB" id="7439045at2"/>
<dbReference type="InterPro" id="IPR005565">
    <property type="entry name" value="Hemolysn_activator_HlyB_C"/>
</dbReference>
<dbReference type="Gene3D" id="3.10.20.310">
    <property type="entry name" value="membrane protein fhac"/>
    <property type="match status" value="1"/>
</dbReference>
<proteinExistence type="predicted"/>
<dbReference type="InterPro" id="IPR010827">
    <property type="entry name" value="BamA/TamA_POTRA"/>
</dbReference>
<dbReference type="STRING" id="1123062.SAMN02745775_107253"/>
<dbReference type="Gene3D" id="2.40.160.50">
    <property type="entry name" value="membrane protein fhac: a member of the omp85/tpsb transporter family"/>
    <property type="match status" value="1"/>
</dbReference>
<evidence type="ECO:0000313" key="4">
    <source>
        <dbReference type="EMBL" id="SFK80383.1"/>
    </source>
</evidence>
<dbReference type="GO" id="GO:0008320">
    <property type="term" value="F:protein transmembrane transporter activity"/>
    <property type="evidence" value="ECO:0007669"/>
    <property type="project" value="TreeGrafter"/>
</dbReference>
<dbReference type="Proteomes" id="UP000199473">
    <property type="component" value="Unassembled WGS sequence"/>
</dbReference>